<keyword evidence="4 6" id="KW-1133">Transmembrane helix</keyword>
<dbReference type="AlphaFoldDB" id="A0AAU7MZZ8"/>
<reference evidence="9" key="1">
    <citation type="submission" date="2024-05" db="EMBL/GenBank/DDBJ databases">
        <title>Draft Genome Sequences of Flagellimonas sp. MMG031 and Marinobacter sp. MMG032 Isolated from the dinoflagellate Symbiodinium pilosum.</title>
        <authorList>
            <person name="Shikuma N.J."/>
            <person name="Farrell M.V."/>
        </authorList>
    </citation>
    <scope>NUCLEOTIDE SEQUENCE</scope>
    <source>
        <strain evidence="9">MMG031</strain>
    </source>
</reference>
<feature type="transmembrane region" description="Helical" evidence="6">
    <location>
        <begin position="271"/>
        <end position="292"/>
    </location>
</feature>
<keyword evidence="2" id="KW-1003">Cell membrane</keyword>
<feature type="transmembrane region" description="Helical" evidence="6">
    <location>
        <begin position="647"/>
        <end position="670"/>
    </location>
</feature>
<dbReference type="Pfam" id="PF12704">
    <property type="entry name" value="MacB_PCD"/>
    <property type="match status" value="1"/>
</dbReference>
<dbReference type="Pfam" id="PF02687">
    <property type="entry name" value="FtsX"/>
    <property type="match status" value="2"/>
</dbReference>
<comment type="subcellular location">
    <subcellularLocation>
        <location evidence="1">Cell membrane</location>
        <topology evidence="1">Multi-pass membrane protein</topology>
    </subcellularLocation>
</comment>
<dbReference type="GO" id="GO:0005886">
    <property type="term" value="C:plasma membrane"/>
    <property type="evidence" value="ECO:0007669"/>
    <property type="project" value="UniProtKB-SubCell"/>
</dbReference>
<keyword evidence="3 6" id="KW-0812">Transmembrane</keyword>
<proteinExistence type="predicted"/>
<evidence type="ECO:0000256" key="3">
    <source>
        <dbReference type="ARBA" id="ARBA00022692"/>
    </source>
</evidence>
<evidence type="ECO:0000259" key="7">
    <source>
        <dbReference type="Pfam" id="PF02687"/>
    </source>
</evidence>
<feature type="domain" description="ABC3 transporter permease C-terminal" evidence="7">
    <location>
        <begin position="650"/>
        <end position="760"/>
    </location>
</feature>
<dbReference type="EMBL" id="CP157804">
    <property type="protein sequence ID" value="XBQ24158.1"/>
    <property type="molecule type" value="Genomic_DNA"/>
</dbReference>
<evidence type="ECO:0000256" key="1">
    <source>
        <dbReference type="ARBA" id="ARBA00004651"/>
    </source>
</evidence>
<sequence length="769" mass="87267">MNEIKPYFRHLLKNKLYTVVTVLGFAFSLTFVLLLSVYIKNELSIDDFHLKKERIFRLENESVDFSPPIAVDLKDSYPEIEDFTRVYSESGRISKTDGQKTKFDYLGVDASFFKIFSFPLIKGDVSSVLQSADGIVLSESRAFNLFGTLDIIGETVFINSNNKFTVTGIMEDFPENTHFEKQDAIVNLKAFKSIWGFETIMEEYGWCSISIYFLAKANTNLPAKAPEIHENFKKNFWLYKEGWANTVEFTPLKNLYFSSKQGSGTKSNSRALITVLSVIVFIILLLAVGNYINLTIAQSTFRGKEVAMKKLLGSSKKRLVFQLVKESVFLCILSLLLALLLAILVEPIFNSLLNTQLLLDNALNITNLMIFLLIFTIIGLLSGIVPAMKISSFKPIEVVNGGFKKKSKGIYAKGFITFQYTVTIALLVCSWIILKQTEFLRNYDLGFQKDNIIQMEYLGAMNQKSTIKDALMTIPGVKNVSITWQSQLSGGSNQTFDHNGKSISFQEFAVDSSFYNVFGIDIKKNNVAYSENGVFLNETGLKTLELKDGENSFRFHEDELPILGVVNDFNFKELRNHVGPLMIRQLTPDRYADNIFLKVEGKSIFEIAEKIKSVYGDLIGDVEFDINFVDESINQWYEKDERTGKVIGYFTLLSFIISAMGILAMSTFYTQQRKKEIGIRKVNGANIAQVLSLLNKDFLKWVLLAFFIAVPISLYTMNRWLENFAYKTKLSWWIFVLAGVTTLVIAFVTISWQSFKAAMANPVDALRNE</sequence>
<dbReference type="InterPro" id="IPR003838">
    <property type="entry name" value="ABC3_permease_C"/>
</dbReference>
<keyword evidence="5 6" id="KW-0472">Membrane</keyword>
<gene>
    <name evidence="9" type="ORF">ABNE31_04375</name>
</gene>
<evidence type="ECO:0000256" key="6">
    <source>
        <dbReference type="SAM" id="Phobius"/>
    </source>
</evidence>
<evidence type="ECO:0000256" key="4">
    <source>
        <dbReference type="ARBA" id="ARBA00022989"/>
    </source>
</evidence>
<evidence type="ECO:0000313" key="9">
    <source>
        <dbReference type="EMBL" id="XBQ24158.1"/>
    </source>
</evidence>
<feature type="transmembrane region" description="Helical" evidence="6">
    <location>
        <begin position="16"/>
        <end position="39"/>
    </location>
</feature>
<evidence type="ECO:0000256" key="5">
    <source>
        <dbReference type="ARBA" id="ARBA00023136"/>
    </source>
</evidence>
<dbReference type="InterPro" id="IPR025857">
    <property type="entry name" value="MacB_PCD"/>
</dbReference>
<organism evidence="9">
    <name type="scientific">Flagellimonas sp. MMG031</name>
    <dbReference type="NCBI Taxonomy" id="3158549"/>
    <lineage>
        <taxon>Bacteria</taxon>
        <taxon>Pseudomonadati</taxon>
        <taxon>Bacteroidota</taxon>
        <taxon>Flavobacteriia</taxon>
        <taxon>Flavobacteriales</taxon>
        <taxon>Flavobacteriaceae</taxon>
        <taxon>Flagellimonas</taxon>
    </lineage>
</organism>
<feature type="transmembrane region" description="Helical" evidence="6">
    <location>
        <begin position="365"/>
        <end position="385"/>
    </location>
</feature>
<dbReference type="GO" id="GO:0022857">
    <property type="term" value="F:transmembrane transporter activity"/>
    <property type="evidence" value="ECO:0007669"/>
    <property type="project" value="TreeGrafter"/>
</dbReference>
<dbReference type="PANTHER" id="PTHR30572:SF18">
    <property type="entry name" value="ABC-TYPE MACROLIDE FAMILY EXPORT SYSTEM PERMEASE COMPONENT 2"/>
    <property type="match status" value="1"/>
</dbReference>
<feature type="transmembrane region" description="Helical" evidence="6">
    <location>
        <begin position="698"/>
        <end position="718"/>
    </location>
</feature>
<dbReference type="PANTHER" id="PTHR30572">
    <property type="entry name" value="MEMBRANE COMPONENT OF TRANSPORTER-RELATED"/>
    <property type="match status" value="1"/>
</dbReference>
<accession>A0AAU7MZZ8</accession>
<evidence type="ECO:0000256" key="2">
    <source>
        <dbReference type="ARBA" id="ARBA00022475"/>
    </source>
</evidence>
<evidence type="ECO:0000259" key="8">
    <source>
        <dbReference type="Pfam" id="PF12704"/>
    </source>
</evidence>
<name>A0AAU7MZZ8_9FLAO</name>
<feature type="transmembrane region" description="Helical" evidence="6">
    <location>
        <begin position="327"/>
        <end position="345"/>
    </location>
</feature>
<feature type="domain" description="MacB-like periplasmic core" evidence="8">
    <location>
        <begin position="18"/>
        <end position="223"/>
    </location>
</feature>
<dbReference type="InterPro" id="IPR050250">
    <property type="entry name" value="Macrolide_Exporter_MacB"/>
</dbReference>
<feature type="transmembrane region" description="Helical" evidence="6">
    <location>
        <begin position="730"/>
        <end position="752"/>
    </location>
</feature>
<protein>
    <submittedName>
        <fullName evidence="9">FtsX-like permease family protein</fullName>
    </submittedName>
</protein>
<dbReference type="KEGG" id="fld:ABNE31_04375"/>
<feature type="domain" description="ABC3 transporter permease C-terminal" evidence="7">
    <location>
        <begin position="278"/>
        <end position="394"/>
    </location>
</feature>
<dbReference type="RefSeq" id="WP_349352497.1">
    <property type="nucleotide sequence ID" value="NZ_CP157804.1"/>
</dbReference>
<feature type="transmembrane region" description="Helical" evidence="6">
    <location>
        <begin position="414"/>
        <end position="434"/>
    </location>
</feature>